<feature type="domain" description="NodB homology" evidence="4">
    <location>
        <begin position="88"/>
        <end position="264"/>
    </location>
</feature>
<evidence type="ECO:0000259" key="4">
    <source>
        <dbReference type="PROSITE" id="PS51677"/>
    </source>
</evidence>
<dbReference type="GO" id="GO:0016810">
    <property type="term" value="F:hydrolase activity, acting on carbon-nitrogen (but not peptide) bonds"/>
    <property type="evidence" value="ECO:0007669"/>
    <property type="project" value="InterPro"/>
</dbReference>
<evidence type="ECO:0000256" key="2">
    <source>
        <dbReference type="ARBA" id="ARBA00022801"/>
    </source>
</evidence>
<evidence type="ECO:0000313" key="5">
    <source>
        <dbReference type="EMBL" id="GII92718.1"/>
    </source>
</evidence>
<comment type="caution">
    <text evidence="5">The sequence shown here is derived from an EMBL/GenBank/DDBJ whole genome shotgun (WGS) entry which is preliminary data.</text>
</comment>
<keyword evidence="2" id="KW-0378">Hydrolase</keyword>
<accession>A0A919V6Q6</accession>
<dbReference type="SUPFAM" id="SSF88713">
    <property type="entry name" value="Glycoside hydrolase/deacetylase"/>
    <property type="match status" value="1"/>
</dbReference>
<dbReference type="GO" id="GO:0046872">
    <property type="term" value="F:metal ion binding"/>
    <property type="evidence" value="ECO:0007669"/>
    <property type="project" value="UniProtKB-KW"/>
</dbReference>
<dbReference type="PROSITE" id="PS51677">
    <property type="entry name" value="NODB"/>
    <property type="match status" value="1"/>
</dbReference>
<dbReference type="Pfam" id="PF01522">
    <property type="entry name" value="Polysacc_deac_1"/>
    <property type="match status" value="1"/>
</dbReference>
<reference evidence="5" key="1">
    <citation type="submission" date="2021-01" db="EMBL/GenBank/DDBJ databases">
        <title>Whole genome shotgun sequence of Sinosporangium siamense NBRC 109515.</title>
        <authorList>
            <person name="Komaki H."/>
            <person name="Tamura T."/>
        </authorList>
    </citation>
    <scope>NUCLEOTIDE SEQUENCE</scope>
    <source>
        <strain evidence="5">NBRC 109515</strain>
    </source>
</reference>
<gene>
    <name evidence="5" type="ORF">Ssi02_29490</name>
</gene>
<keyword evidence="1" id="KW-0479">Metal-binding</keyword>
<feature type="signal peptide" evidence="3">
    <location>
        <begin position="1"/>
        <end position="23"/>
    </location>
</feature>
<dbReference type="PANTHER" id="PTHR10587">
    <property type="entry name" value="GLYCOSYL TRANSFERASE-RELATED"/>
    <property type="match status" value="1"/>
</dbReference>
<dbReference type="Gene3D" id="3.20.20.370">
    <property type="entry name" value="Glycoside hydrolase/deacetylase"/>
    <property type="match status" value="1"/>
</dbReference>
<dbReference type="GO" id="GO:0016020">
    <property type="term" value="C:membrane"/>
    <property type="evidence" value="ECO:0007669"/>
    <property type="project" value="TreeGrafter"/>
</dbReference>
<dbReference type="InterPro" id="IPR050248">
    <property type="entry name" value="Polysacc_deacetylase_ArnD"/>
</dbReference>
<sequence length="283" mass="31029">MRVRGVPLAVLAGLMCCTTLSCGFGSFQIGQLVGHLPRRTAAAARPAVPAAVDPMALAGRLRAMQPAWPAPPRGATFRPRMLNCSMLKCVALTFDDGPGEATRRLLDDLAVRQVKATFFVVGRMIVEDGPHTLRRMVAEGHELGNHTWDHPALTSVSRTALREQMDRTQRVVGAAVGVRMQIMRPPYGATDERVAAEMRRLGLAQILWNVDTLDWRDRDSEIVYRRGAKAPPGSIVLMHDIHKTTVAAVPRMVDTLLAKGYTFVTVSELYGRAPAPGGRYTKR</sequence>
<dbReference type="CDD" id="cd10917">
    <property type="entry name" value="CE4_NodB_like_6s_7s"/>
    <property type="match status" value="1"/>
</dbReference>
<dbReference type="GO" id="GO:0005975">
    <property type="term" value="P:carbohydrate metabolic process"/>
    <property type="evidence" value="ECO:0007669"/>
    <property type="project" value="InterPro"/>
</dbReference>
<dbReference type="PROSITE" id="PS51257">
    <property type="entry name" value="PROKAR_LIPOPROTEIN"/>
    <property type="match status" value="1"/>
</dbReference>
<keyword evidence="3" id="KW-0732">Signal</keyword>
<dbReference type="InterPro" id="IPR002509">
    <property type="entry name" value="NODB_dom"/>
</dbReference>
<evidence type="ECO:0000313" key="6">
    <source>
        <dbReference type="Proteomes" id="UP000606172"/>
    </source>
</evidence>
<feature type="chain" id="PRO_5039378357" description="NodB homology domain-containing protein" evidence="3">
    <location>
        <begin position="24"/>
        <end position="283"/>
    </location>
</feature>
<name>A0A919V6Q6_9ACTN</name>
<dbReference type="InterPro" id="IPR011330">
    <property type="entry name" value="Glyco_hydro/deAcase_b/a-brl"/>
</dbReference>
<dbReference type="AlphaFoldDB" id="A0A919V6Q6"/>
<keyword evidence="6" id="KW-1185">Reference proteome</keyword>
<evidence type="ECO:0000256" key="1">
    <source>
        <dbReference type="ARBA" id="ARBA00022723"/>
    </source>
</evidence>
<protein>
    <recommendedName>
        <fullName evidence="4">NodB homology domain-containing protein</fullName>
    </recommendedName>
</protein>
<evidence type="ECO:0000256" key="3">
    <source>
        <dbReference type="SAM" id="SignalP"/>
    </source>
</evidence>
<dbReference type="Proteomes" id="UP000606172">
    <property type="component" value="Unassembled WGS sequence"/>
</dbReference>
<dbReference type="RefSeq" id="WP_204025727.1">
    <property type="nucleotide sequence ID" value="NZ_JBHLZQ010000010.1"/>
</dbReference>
<organism evidence="5 6">
    <name type="scientific">Sinosporangium siamense</name>
    <dbReference type="NCBI Taxonomy" id="1367973"/>
    <lineage>
        <taxon>Bacteria</taxon>
        <taxon>Bacillati</taxon>
        <taxon>Actinomycetota</taxon>
        <taxon>Actinomycetes</taxon>
        <taxon>Streptosporangiales</taxon>
        <taxon>Streptosporangiaceae</taxon>
        <taxon>Sinosporangium</taxon>
    </lineage>
</organism>
<proteinExistence type="predicted"/>
<dbReference type="PANTHER" id="PTHR10587:SF133">
    <property type="entry name" value="CHITIN DEACETYLASE 1-RELATED"/>
    <property type="match status" value="1"/>
</dbReference>
<dbReference type="EMBL" id="BOOW01000018">
    <property type="protein sequence ID" value="GII92718.1"/>
    <property type="molecule type" value="Genomic_DNA"/>
</dbReference>